<evidence type="ECO:0000313" key="3">
    <source>
        <dbReference type="Proteomes" id="UP001209570"/>
    </source>
</evidence>
<dbReference type="Pfam" id="PF02204">
    <property type="entry name" value="VPS9"/>
    <property type="match status" value="1"/>
</dbReference>
<dbReference type="Proteomes" id="UP001209570">
    <property type="component" value="Unassembled WGS sequence"/>
</dbReference>
<evidence type="ECO:0000313" key="2">
    <source>
        <dbReference type="EMBL" id="KAJ0404464.1"/>
    </source>
</evidence>
<dbReference type="InterPro" id="IPR003123">
    <property type="entry name" value="VPS9"/>
</dbReference>
<name>A0AAD5Q843_PYTIN</name>
<feature type="domain" description="VPS9" evidence="1">
    <location>
        <begin position="1"/>
        <end position="132"/>
    </location>
</feature>
<protein>
    <recommendedName>
        <fullName evidence="1">VPS9 domain-containing protein</fullName>
    </recommendedName>
</protein>
<evidence type="ECO:0000259" key="1">
    <source>
        <dbReference type="PROSITE" id="PS51205"/>
    </source>
</evidence>
<dbReference type="Gene3D" id="1.20.1050.80">
    <property type="entry name" value="VPS9 domain"/>
    <property type="match status" value="1"/>
</dbReference>
<organism evidence="2 3">
    <name type="scientific">Pythium insidiosum</name>
    <name type="common">Pythiosis disease agent</name>
    <dbReference type="NCBI Taxonomy" id="114742"/>
    <lineage>
        <taxon>Eukaryota</taxon>
        <taxon>Sar</taxon>
        <taxon>Stramenopiles</taxon>
        <taxon>Oomycota</taxon>
        <taxon>Peronosporomycetes</taxon>
        <taxon>Pythiales</taxon>
        <taxon>Pythiaceae</taxon>
        <taxon>Pythium</taxon>
    </lineage>
</organism>
<gene>
    <name evidence="2" type="ORF">P43SY_008784</name>
</gene>
<dbReference type="SMART" id="SM00167">
    <property type="entry name" value="VPS9"/>
    <property type="match status" value="1"/>
</dbReference>
<dbReference type="Pfam" id="PF20179">
    <property type="entry name" value="MSS51_C"/>
    <property type="match status" value="1"/>
</dbReference>
<keyword evidence="3" id="KW-1185">Reference proteome</keyword>
<dbReference type="PROSITE" id="PS51205">
    <property type="entry name" value="VPS9"/>
    <property type="match status" value="1"/>
</dbReference>
<dbReference type="SUPFAM" id="SSF109993">
    <property type="entry name" value="VPS9 domain"/>
    <property type="match status" value="1"/>
</dbReference>
<comment type="caution">
    <text evidence="2">The sequence shown here is derived from an EMBL/GenBank/DDBJ whole genome shotgun (WGS) entry which is preliminary data.</text>
</comment>
<reference evidence="2" key="1">
    <citation type="submission" date="2021-12" db="EMBL/GenBank/DDBJ databases">
        <title>Prjna785345.</title>
        <authorList>
            <person name="Rujirawat T."/>
            <person name="Krajaejun T."/>
        </authorList>
    </citation>
    <scope>NUCLEOTIDE SEQUENCE</scope>
    <source>
        <strain evidence="2">Pi057C3</strain>
    </source>
</reference>
<dbReference type="AlphaFoldDB" id="A0AAD5Q843"/>
<dbReference type="InterPro" id="IPR046824">
    <property type="entry name" value="Mss51-like_C"/>
</dbReference>
<dbReference type="PANTHER" id="PTHR28069">
    <property type="entry name" value="GH20023P"/>
    <property type="match status" value="1"/>
</dbReference>
<accession>A0AAD5Q843</accession>
<proteinExistence type="predicted"/>
<sequence length="387" mass="43885">MRGRSQAEFGIPEHLMSDDDWGKSCHHLSMIDERQLPSEKIHELLRSALEIFKSCGEKNLEWRENSALTADDYLPIHIYVVVHSGLRRPLMTKEYLGAMIHPSKMMGEVGYFLTMFEVALKYIADISAAQPLRAQKASRAAQRWLAAMDNAPCLSCGHAAPLAERVDCSVSGFPLTCSSGCADAAVQSRRDRILPFLEVNQDVILFTRDKRWLRDECALRLVSAAYTFVMTLSTFLDEATMPRHIWQELLHQHPCRHFEIKLVGDHVPAIRPQQQPRLHIENYPGLYHEVTIPQRADAFVLFNPGIGHPRLEKLWRPTLEGLVATGKPLLLTSFSEKDLERDLAALPQVQFVVEPQLNAFGSLMYQLDPSDVFTPIQTNRHVMVVKG</sequence>
<dbReference type="PANTHER" id="PTHR28069:SF1">
    <property type="entry name" value="PROTEIN MSS51, MITOCHONDRIAL"/>
    <property type="match status" value="1"/>
</dbReference>
<dbReference type="InterPro" id="IPR037191">
    <property type="entry name" value="VPS9_dom_sf"/>
</dbReference>
<dbReference type="EMBL" id="JAKCXM010000062">
    <property type="protein sequence ID" value="KAJ0404464.1"/>
    <property type="molecule type" value="Genomic_DNA"/>
</dbReference>